<keyword evidence="3" id="KW-0597">Phosphoprotein</keyword>
<evidence type="ECO:0000256" key="9">
    <source>
        <dbReference type="SAM" id="Coils"/>
    </source>
</evidence>
<dbReference type="Gene3D" id="3.30.565.10">
    <property type="entry name" value="Histidine kinase-like ATPase, C-terminal domain"/>
    <property type="match status" value="1"/>
</dbReference>
<keyword evidence="10" id="KW-1133">Transmembrane helix</keyword>
<dbReference type="CDD" id="cd16917">
    <property type="entry name" value="HATPase_UhpB-NarQ-NarX-like"/>
    <property type="match status" value="1"/>
</dbReference>
<dbReference type="InterPro" id="IPR055558">
    <property type="entry name" value="DUF7134"/>
</dbReference>
<dbReference type="InterPro" id="IPR036890">
    <property type="entry name" value="HATPase_C_sf"/>
</dbReference>
<keyword evidence="5" id="KW-0547">Nucleotide-binding</keyword>
<dbReference type="GO" id="GO:0005524">
    <property type="term" value="F:ATP binding"/>
    <property type="evidence" value="ECO:0007669"/>
    <property type="project" value="UniProtKB-KW"/>
</dbReference>
<sequence>MRRGHEAVNARWDPLVALVVTVVSVVGAGAAQESEVVVRIPALRAAGLVLLVAACLSLVVRRRYPTVVAVLGASCAGTYFFLVNDNIAASIPAALGLYTLASQGYRARAVLLTVACTVLAVLTAVLLDDSPVDSLQRTAGRTGWMVAVMVAGEVTRHNWQNLRRARARARDAEHAREQTARRRAAEERLRIARELHDSLTHSISVINVQSSVALHMLPDRPEAAEVAVRHVKDASQDAMRELRATLQTLRISETDANPTLPALPRLLDGVSAVGIDVALVDESGDRLPSEVDTTAYRIVQEALTNVVRHSGAARTWVTLRREAGDLAITVVDDGLGTDGVVVAGYGIDGMRERVAALGGRLSFGNRPGGGFGVEAWLPVAGVEAAA</sequence>
<gene>
    <name evidence="14" type="ORF">LX16_1363</name>
</gene>
<evidence type="ECO:0000256" key="10">
    <source>
        <dbReference type="SAM" id="Phobius"/>
    </source>
</evidence>
<keyword evidence="9" id="KW-0175">Coiled coil</keyword>
<evidence type="ECO:0000256" key="5">
    <source>
        <dbReference type="ARBA" id="ARBA00022741"/>
    </source>
</evidence>
<keyword evidence="7" id="KW-0067">ATP-binding</keyword>
<evidence type="ECO:0000256" key="1">
    <source>
        <dbReference type="ARBA" id="ARBA00000085"/>
    </source>
</evidence>
<feature type="domain" description="Signal transduction histidine kinase subgroup 3 dimerisation and phosphoacceptor" evidence="12">
    <location>
        <begin position="187"/>
        <end position="250"/>
    </location>
</feature>
<keyword evidence="10" id="KW-0812">Transmembrane</keyword>
<dbReference type="Proteomes" id="UP000321617">
    <property type="component" value="Unassembled WGS sequence"/>
</dbReference>
<dbReference type="InterPro" id="IPR050482">
    <property type="entry name" value="Sensor_HK_TwoCompSys"/>
</dbReference>
<dbReference type="SUPFAM" id="SSF55874">
    <property type="entry name" value="ATPase domain of HSP90 chaperone/DNA topoisomerase II/histidine kinase"/>
    <property type="match status" value="1"/>
</dbReference>
<comment type="caution">
    <text evidence="14">The sequence shown here is derived from an EMBL/GenBank/DDBJ whole genome shotgun (WGS) entry which is preliminary data.</text>
</comment>
<dbReference type="EC" id="2.7.13.3" evidence="2"/>
<evidence type="ECO:0000256" key="8">
    <source>
        <dbReference type="ARBA" id="ARBA00023012"/>
    </source>
</evidence>
<reference evidence="14 15" key="1">
    <citation type="journal article" date="2013" name="Stand. Genomic Sci.">
        <title>Genomic Encyclopedia of Type Strains, Phase I: The one thousand microbial genomes (KMG-I) project.</title>
        <authorList>
            <person name="Kyrpides N.C."/>
            <person name="Woyke T."/>
            <person name="Eisen J.A."/>
            <person name="Garrity G."/>
            <person name="Lilburn T.G."/>
            <person name="Beck B.J."/>
            <person name="Whitman W.B."/>
            <person name="Hugenholtz P."/>
            <person name="Klenk H.P."/>
        </authorList>
    </citation>
    <scope>NUCLEOTIDE SEQUENCE [LARGE SCALE GENOMIC DNA]</scope>
    <source>
        <strain evidence="14 15">DSM 45044</strain>
    </source>
</reference>
<keyword evidence="15" id="KW-1185">Reference proteome</keyword>
<organism evidence="14 15">
    <name type="scientific">Stackebrandtia albiflava</name>
    <dbReference type="NCBI Taxonomy" id="406432"/>
    <lineage>
        <taxon>Bacteria</taxon>
        <taxon>Bacillati</taxon>
        <taxon>Actinomycetota</taxon>
        <taxon>Actinomycetes</taxon>
        <taxon>Glycomycetales</taxon>
        <taxon>Glycomycetaceae</taxon>
        <taxon>Stackebrandtia</taxon>
    </lineage>
</organism>
<dbReference type="GO" id="GO:0016020">
    <property type="term" value="C:membrane"/>
    <property type="evidence" value="ECO:0007669"/>
    <property type="project" value="InterPro"/>
</dbReference>
<evidence type="ECO:0000256" key="4">
    <source>
        <dbReference type="ARBA" id="ARBA00022679"/>
    </source>
</evidence>
<feature type="domain" description="Histidine kinase/HSP90-like ATPase" evidence="11">
    <location>
        <begin position="293"/>
        <end position="379"/>
    </location>
</feature>
<dbReference type="Pfam" id="PF23539">
    <property type="entry name" value="DUF7134"/>
    <property type="match status" value="1"/>
</dbReference>
<dbReference type="PANTHER" id="PTHR24421">
    <property type="entry name" value="NITRATE/NITRITE SENSOR PROTEIN NARX-RELATED"/>
    <property type="match status" value="1"/>
</dbReference>
<accession>A0A562VCQ7</accession>
<evidence type="ECO:0000313" key="15">
    <source>
        <dbReference type="Proteomes" id="UP000321617"/>
    </source>
</evidence>
<dbReference type="OrthoDB" id="227596at2"/>
<dbReference type="Pfam" id="PF07730">
    <property type="entry name" value="HisKA_3"/>
    <property type="match status" value="1"/>
</dbReference>
<dbReference type="AlphaFoldDB" id="A0A562VCQ7"/>
<dbReference type="EMBL" id="VLLL01000005">
    <property type="protein sequence ID" value="TWJ15652.1"/>
    <property type="molecule type" value="Genomic_DNA"/>
</dbReference>
<feature type="transmembrane region" description="Helical" evidence="10">
    <location>
        <begin position="67"/>
        <end position="89"/>
    </location>
</feature>
<evidence type="ECO:0000313" key="14">
    <source>
        <dbReference type="EMBL" id="TWJ15652.1"/>
    </source>
</evidence>
<feature type="coiled-coil region" evidence="9">
    <location>
        <begin position="162"/>
        <end position="195"/>
    </location>
</feature>
<dbReference type="InterPro" id="IPR011712">
    <property type="entry name" value="Sig_transdc_His_kin_sub3_dim/P"/>
</dbReference>
<evidence type="ECO:0000256" key="7">
    <source>
        <dbReference type="ARBA" id="ARBA00022840"/>
    </source>
</evidence>
<dbReference type="GO" id="GO:0000155">
    <property type="term" value="F:phosphorelay sensor kinase activity"/>
    <property type="evidence" value="ECO:0007669"/>
    <property type="project" value="InterPro"/>
</dbReference>
<feature type="domain" description="DUF7134" evidence="13">
    <location>
        <begin position="12"/>
        <end position="156"/>
    </location>
</feature>
<dbReference type="GO" id="GO:0046983">
    <property type="term" value="F:protein dimerization activity"/>
    <property type="evidence" value="ECO:0007669"/>
    <property type="project" value="InterPro"/>
</dbReference>
<feature type="transmembrane region" description="Helical" evidence="10">
    <location>
        <begin position="109"/>
        <end position="127"/>
    </location>
</feature>
<proteinExistence type="predicted"/>
<evidence type="ECO:0000256" key="6">
    <source>
        <dbReference type="ARBA" id="ARBA00022777"/>
    </source>
</evidence>
<comment type="catalytic activity">
    <reaction evidence="1">
        <text>ATP + protein L-histidine = ADP + protein N-phospho-L-histidine.</text>
        <dbReference type="EC" id="2.7.13.3"/>
    </reaction>
</comment>
<dbReference type="Pfam" id="PF02518">
    <property type="entry name" value="HATPase_c"/>
    <property type="match status" value="1"/>
</dbReference>
<feature type="transmembrane region" description="Helical" evidence="10">
    <location>
        <begin position="42"/>
        <end position="60"/>
    </location>
</feature>
<evidence type="ECO:0000259" key="13">
    <source>
        <dbReference type="Pfam" id="PF23539"/>
    </source>
</evidence>
<feature type="transmembrane region" description="Helical" evidence="10">
    <location>
        <begin position="12"/>
        <end position="30"/>
    </location>
</feature>
<keyword evidence="10" id="KW-0472">Membrane</keyword>
<keyword evidence="4" id="KW-0808">Transferase</keyword>
<dbReference type="RefSeq" id="WP_147134697.1">
    <property type="nucleotide sequence ID" value="NZ_BAABIJ010000001.1"/>
</dbReference>
<evidence type="ECO:0000259" key="12">
    <source>
        <dbReference type="Pfam" id="PF07730"/>
    </source>
</evidence>
<dbReference type="InterPro" id="IPR003594">
    <property type="entry name" value="HATPase_dom"/>
</dbReference>
<keyword evidence="6 14" id="KW-0418">Kinase</keyword>
<protein>
    <recommendedName>
        <fullName evidence="2">histidine kinase</fullName>
        <ecNumber evidence="2">2.7.13.3</ecNumber>
    </recommendedName>
</protein>
<evidence type="ECO:0000256" key="2">
    <source>
        <dbReference type="ARBA" id="ARBA00012438"/>
    </source>
</evidence>
<dbReference type="Gene3D" id="1.20.5.1930">
    <property type="match status" value="1"/>
</dbReference>
<evidence type="ECO:0000259" key="11">
    <source>
        <dbReference type="Pfam" id="PF02518"/>
    </source>
</evidence>
<evidence type="ECO:0000256" key="3">
    <source>
        <dbReference type="ARBA" id="ARBA00022553"/>
    </source>
</evidence>
<keyword evidence="8" id="KW-0902">Two-component regulatory system</keyword>
<dbReference type="PANTHER" id="PTHR24421:SF10">
    <property type="entry name" value="NITRATE_NITRITE SENSOR PROTEIN NARQ"/>
    <property type="match status" value="1"/>
</dbReference>
<name>A0A562VCQ7_9ACTN</name>